<sequence>MRMRRGRLKKKTSDGDGGAAPEKPPTRSWRRVCLAVACACAAEVLSCRRRVPAPAGFDAARAATHARVLASLGPRTVGERALDAGLAYALREARRVPDAEVEEWRSGRGAVDHAQFLGGFVGVYDDVACVVARLKGRAEGKGAVLLNAHIDSAANAPGASDDLLAVGVLLEALNYFSKNRPRRDLIVLINGAEETHQLAAHAFATQHPAAEDVRFVVNLESMGSGGREFIFRCEREDVSLALRGTTVARGSVLAEELFRAVLWRAARTDYAEFLRALPRAGVGGVDVAFLEDGYAYHTSQDRRVSLKSTASEAATLVDVVERLEGVEDDAEVTHGFVFFDLLGVVVVGYSATVARCLHGAAALAGAVEARRRAGSPAEALQAFGRAARAVFAAGLAAAAFGAVLSLLAPMRWYAGGVPAALVLFLPPAAFVGADEDALALWSLVCGLGALFNIGAAYAACAAVLGLLCRSLRPVALVVWIQIAHTLLGVAVPLLGRVGSRVPLDAAVGALVGILAGLIRTLTPPWPRPPNKRVSVSVLAGLLVAACAAPAFTAARPKRLALQHVSRDLEISRDSGLWVIPLDGSRLRGLGRALGRATPVACDKTRPPCYLEYPWFFPFADIVRGDVWLDAPSPDLAGDKPASLALARIGDAVDVSVEGPSHMHVVLRGDVRSWSFAGVRRAPEPRRRAEGVYLAQLTCGRARCSFRISVRVDGPLEVSLAAHRPVLTTEALENLRRDLPPWAVGAEWGKFVSELVLRSV</sequence>
<keyword evidence="10" id="KW-1185">Reference proteome</keyword>
<reference evidence="8" key="1">
    <citation type="submission" date="2021-01" db="EMBL/GenBank/DDBJ databases">
        <authorList>
            <person name="Corre E."/>
            <person name="Pelletier E."/>
            <person name="Niang G."/>
            <person name="Scheremetjew M."/>
            <person name="Finn R."/>
            <person name="Kale V."/>
            <person name="Holt S."/>
            <person name="Cochrane G."/>
            <person name="Meng A."/>
            <person name="Brown T."/>
            <person name="Cohen L."/>
        </authorList>
    </citation>
    <scope>NUCLEOTIDE SEQUENCE</scope>
    <source>
        <strain evidence="8">CCMP1756</strain>
    </source>
</reference>
<feature type="domain" description="Endoplasmic reticulum metallopeptidase 1-like C-terminal" evidence="7">
    <location>
        <begin position="555"/>
        <end position="747"/>
    </location>
</feature>
<organism evidence="8">
    <name type="scientific">Pelagomonas calceolata</name>
    <dbReference type="NCBI Taxonomy" id="35677"/>
    <lineage>
        <taxon>Eukaryota</taxon>
        <taxon>Sar</taxon>
        <taxon>Stramenopiles</taxon>
        <taxon>Ochrophyta</taxon>
        <taxon>Pelagophyceae</taxon>
        <taxon>Pelagomonadales</taxon>
        <taxon>Pelagomonadaceae</taxon>
        <taxon>Pelagomonas</taxon>
    </lineage>
</organism>
<evidence type="ECO:0000256" key="4">
    <source>
        <dbReference type="SAM" id="MobiDB-lite"/>
    </source>
</evidence>
<dbReference type="GO" id="GO:0008235">
    <property type="term" value="F:metalloexopeptidase activity"/>
    <property type="evidence" value="ECO:0007669"/>
    <property type="project" value="InterPro"/>
</dbReference>
<comment type="subcellular location">
    <subcellularLocation>
        <location evidence="2">Endoplasmic reticulum membrane</location>
        <topology evidence="2">Multi-pass membrane protein</topology>
    </subcellularLocation>
</comment>
<dbReference type="PANTHER" id="PTHR12147">
    <property type="entry name" value="METALLOPEPTIDASE M28 FAMILY MEMBER"/>
    <property type="match status" value="1"/>
</dbReference>
<evidence type="ECO:0000313" key="8">
    <source>
        <dbReference type="EMBL" id="CAE0684688.1"/>
    </source>
</evidence>
<feature type="domain" description="Peptidase M28" evidence="6">
    <location>
        <begin position="130"/>
        <end position="312"/>
    </location>
</feature>
<evidence type="ECO:0000256" key="3">
    <source>
        <dbReference type="ARBA" id="ARBA00005634"/>
    </source>
</evidence>
<feature type="transmembrane region" description="Helical" evidence="5">
    <location>
        <begin position="533"/>
        <end position="554"/>
    </location>
</feature>
<evidence type="ECO:0000313" key="10">
    <source>
        <dbReference type="Proteomes" id="UP000789595"/>
    </source>
</evidence>
<dbReference type="AlphaFoldDB" id="A0A7S3ZJ18"/>
<proteinExistence type="inferred from homology"/>
<feature type="region of interest" description="Disordered" evidence="4">
    <location>
        <begin position="1"/>
        <end position="25"/>
    </location>
</feature>
<dbReference type="SUPFAM" id="SSF53187">
    <property type="entry name" value="Zn-dependent exopeptidases"/>
    <property type="match status" value="1"/>
</dbReference>
<accession>A0A7S3ZJ18</accession>
<evidence type="ECO:0008006" key="11">
    <source>
        <dbReference type="Google" id="ProtNLM"/>
    </source>
</evidence>
<comment type="cofactor">
    <cofactor evidence="1">
        <name>Zn(2+)</name>
        <dbReference type="ChEBI" id="CHEBI:29105"/>
    </cofactor>
</comment>
<dbReference type="OrthoDB" id="76293at2759"/>
<evidence type="ECO:0000256" key="2">
    <source>
        <dbReference type="ARBA" id="ARBA00004477"/>
    </source>
</evidence>
<dbReference type="GO" id="GO:0005789">
    <property type="term" value="C:endoplasmic reticulum membrane"/>
    <property type="evidence" value="ECO:0007669"/>
    <property type="project" value="UniProtKB-SubCell"/>
</dbReference>
<feature type="transmembrane region" description="Helical" evidence="5">
    <location>
        <begin position="413"/>
        <end position="433"/>
    </location>
</feature>
<evidence type="ECO:0000256" key="5">
    <source>
        <dbReference type="SAM" id="Phobius"/>
    </source>
</evidence>
<keyword evidence="5" id="KW-0812">Transmembrane</keyword>
<keyword evidence="5" id="KW-0472">Membrane</keyword>
<evidence type="ECO:0000313" key="9">
    <source>
        <dbReference type="EMBL" id="CAH0374570.1"/>
    </source>
</evidence>
<dbReference type="InterPro" id="IPR007484">
    <property type="entry name" value="Peptidase_M28"/>
</dbReference>
<dbReference type="GO" id="GO:0006508">
    <property type="term" value="P:proteolysis"/>
    <property type="evidence" value="ECO:0007669"/>
    <property type="project" value="InterPro"/>
</dbReference>
<dbReference type="EMBL" id="HBIW01000144">
    <property type="protein sequence ID" value="CAE0684688.1"/>
    <property type="molecule type" value="Transcribed_RNA"/>
</dbReference>
<feature type="transmembrane region" description="Helical" evidence="5">
    <location>
        <begin position="389"/>
        <end position="407"/>
    </location>
</feature>
<gene>
    <name evidence="8" type="ORF">PCAL00307_LOCUS122</name>
    <name evidence="9" type="ORF">PECAL_4P18650</name>
</gene>
<feature type="transmembrane region" description="Helical" evidence="5">
    <location>
        <begin position="473"/>
        <end position="494"/>
    </location>
</feature>
<dbReference type="Proteomes" id="UP000789595">
    <property type="component" value="Unassembled WGS sequence"/>
</dbReference>
<dbReference type="Pfam" id="PF04389">
    <property type="entry name" value="Peptidase_M28"/>
    <property type="match status" value="1"/>
</dbReference>
<evidence type="ECO:0000259" key="6">
    <source>
        <dbReference type="Pfam" id="PF04389"/>
    </source>
</evidence>
<comment type="similarity">
    <text evidence="3">Belongs to the peptidase M28 family. M28B subfamily.</text>
</comment>
<feature type="compositionally biased region" description="Basic residues" evidence="4">
    <location>
        <begin position="1"/>
        <end position="10"/>
    </location>
</feature>
<dbReference type="EMBL" id="CAKKNE010000004">
    <property type="protein sequence ID" value="CAH0374570.1"/>
    <property type="molecule type" value="Genomic_DNA"/>
</dbReference>
<reference evidence="9" key="2">
    <citation type="submission" date="2021-11" db="EMBL/GenBank/DDBJ databases">
        <authorList>
            <consortium name="Genoscope - CEA"/>
            <person name="William W."/>
        </authorList>
    </citation>
    <scope>NUCLEOTIDE SEQUENCE</scope>
</reference>
<evidence type="ECO:0000256" key="1">
    <source>
        <dbReference type="ARBA" id="ARBA00001947"/>
    </source>
</evidence>
<dbReference type="InterPro" id="IPR045175">
    <property type="entry name" value="M28_fam"/>
</dbReference>
<feature type="transmembrane region" description="Helical" evidence="5">
    <location>
        <begin position="501"/>
        <end position="521"/>
    </location>
</feature>
<dbReference type="Pfam" id="PF22248">
    <property type="entry name" value="ERMP1_C"/>
    <property type="match status" value="1"/>
</dbReference>
<evidence type="ECO:0000259" key="7">
    <source>
        <dbReference type="Pfam" id="PF22248"/>
    </source>
</evidence>
<dbReference type="InterPro" id="IPR053973">
    <property type="entry name" value="ERMP1-like_C"/>
</dbReference>
<protein>
    <recommendedName>
        <fullName evidence="11">Peptidase M28 domain-containing protein</fullName>
    </recommendedName>
</protein>
<dbReference type="Gene3D" id="3.40.630.10">
    <property type="entry name" value="Zn peptidases"/>
    <property type="match status" value="1"/>
</dbReference>
<dbReference type="PANTHER" id="PTHR12147:SF26">
    <property type="entry name" value="PEPTIDASE M28 DOMAIN-CONTAINING PROTEIN"/>
    <property type="match status" value="1"/>
</dbReference>
<name>A0A7S3ZJ18_9STRA</name>
<feature type="transmembrane region" description="Helical" evidence="5">
    <location>
        <begin position="440"/>
        <end position="467"/>
    </location>
</feature>
<keyword evidence="5" id="KW-1133">Transmembrane helix</keyword>